<gene>
    <name evidence="3" type="ORF">KUA55_13110</name>
</gene>
<dbReference type="InterPro" id="IPR013154">
    <property type="entry name" value="ADH-like_N"/>
</dbReference>
<dbReference type="Pfam" id="PF08240">
    <property type="entry name" value="ADH_N"/>
    <property type="match status" value="1"/>
</dbReference>
<dbReference type="Pfam" id="PF00107">
    <property type="entry name" value="ADH_zinc_N"/>
    <property type="match status" value="1"/>
</dbReference>
<dbReference type="PANTHER" id="PTHR44154:SF1">
    <property type="entry name" value="QUINONE OXIDOREDUCTASE"/>
    <property type="match status" value="1"/>
</dbReference>
<organism evidence="3 4">
    <name type="scientific">Enterococcus alishanensis</name>
    <dbReference type="NCBI Taxonomy" id="1303817"/>
    <lineage>
        <taxon>Bacteria</taxon>
        <taxon>Bacillati</taxon>
        <taxon>Bacillota</taxon>
        <taxon>Bacilli</taxon>
        <taxon>Lactobacillales</taxon>
        <taxon>Enterococcaceae</taxon>
        <taxon>Enterococcus</taxon>
    </lineage>
</organism>
<reference evidence="3 4" key="1">
    <citation type="submission" date="2021-06" db="EMBL/GenBank/DDBJ databases">
        <title>Enterococcus alishanensis sp. nov., a novel lactic acid bacterium isolated from fresh coffee beans.</title>
        <authorList>
            <person name="Chen Y.-S."/>
        </authorList>
    </citation>
    <scope>NUCLEOTIDE SEQUENCE [LARGE SCALE GENOMIC DNA]</scope>
    <source>
        <strain evidence="3 4">ALS3</strain>
    </source>
</reference>
<dbReference type="RefSeq" id="WP_218326832.1">
    <property type="nucleotide sequence ID" value="NZ_JAHUZB010000005.1"/>
</dbReference>
<protein>
    <submittedName>
        <fullName evidence="3">Zinc-binding dehydrogenase</fullName>
    </submittedName>
</protein>
<keyword evidence="1" id="KW-0521">NADP</keyword>
<evidence type="ECO:0000256" key="1">
    <source>
        <dbReference type="ARBA" id="ARBA00022857"/>
    </source>
</evidence>
<proteinExistence type="predicted"/>
<dbReference type="InterPro" id="IPR013149">
    <property type="entry name" value="ADH-like_C"/>
</dbReference>
<accession>A0ABS6TF97</accession>
<dbReference type="EMBL" id="JAHUZB010000005">
    <property type="protein sequence ID" value="MBV7391622.1"/>
    <property type="molecule type" value="Genomic_DNA"/>
</dbReference>
<feature type="domain" description="Enoyl reductase (ER)" evidence="2">
    <location>
        <begin position="17"/>
        <end position="334"/>
    </location>
</feature>
<evidence type="ECO:0000313" key="4">
    <source>
        <dbReference type="Proteomes" id="UP000774130"/>
    </source>
</evidence>
<sequence>MISEAIAFQKKFSLAEGNQFEQYQILMPKLNERDLLVKTVAISITQIDTVLREKIKGPNRPYVLGFGGVGVITRKGSEDIPFSIGDRILYVNKVGKYGSYSDFQVIDSRSAVKLPEDFSSEDGAAFSYCFLLAYHALFDKFNLIPEKNKNQGKILIVNPSGGVGSIAIQLAKWSGLEVIAAINESNSKIWIEKMGAKIVINQQNNLSSELRKVEVDHVDYALHISTDNNKIKQTFDFMGDKGDLVAVTVTKDKKNPKPDAQLKVINAEEYFAESAKEVEKISENQKHLQFLLDLWAKEEIQSIITAQVSEFTPKVIFGAHKLIETNPNFRHIVVSNK</sequence>
<keyword evidence="4" id="KW-1185">Reference proteome</keyword>
<evidence type="ECO:0000313" key="3">
    <source>
        <dbReference type="EMBL" id="MBV7391622.1"/>
    </source>
</evidence>
<name>A0ABS6TF97_9ENTE</name>
<dbReference type="PANTHER" id="PTHR44154">
    <property type="entry name" value="QUINONE OXIDOREDUCTASE"/>
    <property type="match status" value="1"/>
</dbReference>
<dbReference type="Proteomes" id="UP000774130">
    <property type="component" value="Unassembled WGS sequence"/>
</dbReference>
<comment type="caution">
    <text evidence="3">The sequence shown here is derived from an EMBL/GenBank/DDBJ whole genome shotgun (WGS) entry which is preliminary data.</text>
</comment>
<evidence type="ECO:0000259" key="2">
    <source>
        <dbReference type="SMART" id="SM00829"/>
    </source>
</evidence>
<dbReference type="InterPro" id="IPR020843">
    <property type="entry name" value="ER"/>
</dbReference>
<dbReference type="SMART" id="SM00829">
    <property type="entry name" value="PKS_ER"/>
    <property type="match status" value="1"/>
</dbReference>
<dbReference type="InterPro" id="IPR051603">
    <property type="entry name" value="Zinc-ADH_QOR/CCCR"/>
</dbReference>